<dbReference type="EMBL" id="JXXR01000017">
    <property type="protein sequence ID" value="KJY70574.1"/>
    <property type="molecule type" value="Genomic_DNA"/>
</dbReference>
<organism evidence="1">
    <name type="scientific">Vibrio coralliilyticus</name>
    <dbReference type="NCBI Taxonomy" id="190893"/>
    <lineage>
        <taxon>Bacteria</taxon>
        <taxon>Pseudomonadati</taxon>
        <taxon>Pseudomonadota</taxon>
        <taxon>Gammaproteobacteria</taxon>
        <taxon>Vibrionales</taxon>
        <taxon>Vibrionaceae</taxon>
        <taxon>Vibrio</taxon>
    </lineage>
</organism>
<dbReference type="AlphaFoldDB" id="A0A837G4N3"/>
<gene>
    <name evidence="1" type="ORF">TW71_17075</name>
</gene>
<sequence length="73" mass="7880">MTNRKALSSNKAGNTLFQVIETDEDGNVLSVSYEVCSPGGSVLNTFSSLHEAEAFLESLNPPERPRPSYGMGM</sequence>
<evidence type="ECO:0000313" key="1">
    <source>
        <dbReference type="EMBL" id="KJY70574.1"/>
    </source>
</evidence>
<name>A0A837G4N3_9VIBR</name>
<protein>
    <submittedName>
        <fullName evidence="1">Uncharacterized protein</fullName>
    </submittedName>
</protein>
<comment type="caution">
    <text evidence="1">The sequence shown here is derived from an EMBL/GenBank/DDBJ whole genome shotgun (WGS) entry which is preliminary data.</text>
</comment>
<dbReference type="RefSeq" id="WP_045986700.1">
    <property type="nucleotide sequence ID" value="NZ_CP063051.1"/>
</dbReference>
<proteinExistence type="predicted"/>
<reference evidence="1" key="1">
    <citation type="journal article" date="2015" name="BMC Genomics">
        <title>Genome mining reveals unlocked bioactive potential of marine Gram-negative bacteria.</title>
        <authorList>
            <person name="Machado H."/>
            <person name="Sonnenschein E.C."/>
            <person name="Melchiorsen J."/>
            <person name="Gram L."/>
        </authorList>
    </citation>
    <scope>NUCLEOTIDE SEQUENCE</scope>
    <source>
        <strain evidence="1">S2052</strain>
    </source>
</reference>
<accession>A0A837G4N3</accession>